<dbReference type="Pfam" id="PF01081">
    <property type="entry name" value="Aldolase"/>
    <property type="match status" value="1"/>
</dbReference>
<dbReference type="SUPFAM" id="SSF51569">
    <property type="entry name" value="Aldolase"/>
    <property type="match status" value="1"/>
</dbReference>
<evidence type="ECO:0000256" key="8">
    <source>
        <dbReference type="ARBA" id="ARBA00023277"/>
    </source>
</evidence>
<gene>
    <name evidence="10" type="primary">eda</name>
    <name evidence="10" type="ORF">D2L64_07070</name>
</gene>
<dbReference type="Gene3D" id="3.20.20.70">
    <property type="entry name" value="Aldolase class I"/>
    <property type="match status" value="1"/>
</dbReference>
<sequence length="225" mass="22906">MTSVHPSEQPAGPSAPPPGVSETLAAGRILPVVVLEDARAAAPLGAALTAGGLRTVEVTFRTDAAVDAIRAMSEDPRLFVGAGTVLTPGQVDEAVAAGARFIVCPGFSPRVVAHCQQVGVPVFPGAATPTEIQMAIDAGLDTVKFFPAEQLGGVPMIKALAAPFRAIRFIPTGGVHTGNLRDYLGLPSVLAVGGTWMVAPGLLAEGRWDDVTELTAAAVAAARKS</sequence>
<dbReference type="EC" id="4.1.2.14" evidence="5"/>
<keyword evidence="8" id="KW-0119">Carbohydrate metabolism</keyword>
<feature type="region of interest" description="Disordered" evidence="9">
    <location>
        <begin position="1"/>
        <end position="20"/>
    </location>
</feature>
<dbReference type="PANTHER" id="PTHR30246">
    <property type="entry name" value="2-KETO-3-DEOXY-6-PHOSPHOGLUCONATE ALDOLASE"/>
    <property type="match status" value="1"/>
</dbReference>
<evidence type="ECO:0000313" key="10">
    <source>
        <dbReference type="EMBL" id="RIV40071.1"/>
    </source>
</evidence>
<comment type="catalytic activity">
    <reaction evidence="1">
        <text>2-dehydro-3-deoxy-6-phospho-D-gluconate = D-glyceraldehyde 3-phosphate + pyruvate</text>
        <dbReference type="Rhea" id="RHEA:17089"/>
        <dbReference type="ChEBI" id="CHEBI:15361"/>
        <dbReference type="ChEBI" id="CHEBI:57569"/>
        <dbReference type="ChEBI" id="CHEBI:59776"/>
        <dbReference type="EC" id="4.1.2.14"/>
    </reaction>
</comment>
<evidence type="ECO:0000256" key="4">
    <source>
        <dbReference type="ARBA" id="ARBA00011233"/>
    </source>
</evidence>
<comment type="caution">
    <text evidence="10">The sequence shown here is derived from an EMBL/GenBank/DDBJ whole genome shotgun (WGS) entry which is preliminary data.</text>
</comment>
<evidence type="ECO:0000256" key="3">
    <source>
        <dbReference type="ARBA" id="ARBA00006906"/>
    </source>
</evidence>
<evidence type="ECO:0000256" key="9">
    <source>
        <dbReference type="SAM" id="MobiDB-lite"/>
    </source>
</evidence>
<dbReference type="EMBL" id="QXEC01000004">
    <property type="protein sequence ID" value="RIV40071.1"/>
    <property type="molecule type" value="Genomic_DNA"/>
</dbReference>
<dbReference type="OrthoDB" id="9805177at2"/>
<evidence type="ECO:0000256" key="7">
    <source>
        <dbReference type="ARBA" id="ARBA00023270"/>
    </source>
</evidence>
<comment type="similarity">
    <text evidence="3">Belongs to the KHG/KDPG aldolase family.</text>
</comment>
<dbReference type="PROSITE" id="PS00160">
    <property type="entry name" value="ALDOLASE_KDPG_KHG_2"/>
    <property type="match status" value="1"/>
</dbReference>
<evidence type="ECO:0000313" key="11">
    <source>
        <dbReference type="Proteomes" id="UP000283832"/>
    </source>
</evidence>
<dbReference type="InterPro" id="IPR013785">
    <property type="entry name" value="Aldolase_TIM"/>
</dbReference>
<dbReference type="InterPro" id="IPR031338">
    <property type="entry name" value="KDPG/KHG_AS_2"/>
</dbReference>
<dbReference type="PROSITE" id="PS00159">
    <property type="entry name" value="ALDOLASE_KDPG_KHG_1"/>
    <property type="match status" value="1"/>
</dbReference>
<organism evidence="10 11">
    <name type="scientific">Micromonospora radicis</name>
    <dbReference type="NCBI Taxonomy" id="1894971"/>
    <lineage>
        <taxon>Bacteria</taxon>
        <taxon>Bacillati</taxon>
        <taxon>Actinomycetota</taxon>
        <taxon>Actinomycetes</taxon>
        <taxon>Micromonosporales</taxon>
        <taxon>Micromonosporaceae</taxon>
        <taxon>Micromonospora</taxon>
    </lineage>
</organism>
<name>A0A418MY74_9ACTN</name>
<dbReference type="NCBIfam" id="TIGR01182">
    <property type="entry name" value="eda"/>
    <property type="match status" value="1"/>
</dbReference>
<protein>
    <recommendedName>
        <fullName evidence="5">2-dehydro-3-deoxy-phosphogluconate aldolase</fullName>
        <ecNumber evidence="5">4.1.2.14</ecNumber>
    </recommendedName>
</protein>
<evidence type="ECO:0000256" key="5">
    <source>
        <dbReference type="ARBA" id="ARBA00013063"/>
    </source>
</evidence>
<keyword evidence="6 10" id="KW-0456">Lyase</keyword>
<proteinExistence type="inferred from homology"/>
<dbReference type="AlphaFoldDB" id="A0A418MY74"/>
<comment type="pathway">
    <text evidence="2">Carbohydrate acid metabolism; 2-dehydro-3-deoxy-D-gluconate degradation; D-glyceraldehyde 3-phosphate and pyruvate from 2-dehydro-3-deoxy-D-gluconate: step 2/2.</text>
</comment>
<feature type="compositionally biased region" description="Low complexity" evidence="9">
    <location>
        <begin position="1"/>
        <end position="12"/>
    </location>
</feature>
<dbReference type="CDD" id="cd00452">
    <property type="entry name" value="KDPG_aldolase"/>
    <property type="match status" value="1"/>
</dbReference>
<keyword evidence="11" id="KW-1185">Reference proteome</keyword>
<dbReference type="NCBIfam" id="NF004325">
    <property type="entry name" value="PRK05718.1"/>
    <property type="match status" value="1"/>
</dbReference>
<dbReference type="InterPro" id="IPR031337">
    <property type="entry name" value="KDPG/KHG_AS_1"/>
</dbReference>
<evidence type="ECO:0000256" key="2">
    <source>
        <dbReference type="ARBA" id="ARBA00004736"/>
    </source>
</evidence>
<accession>A0A418MY74</accession>
<reference evidence="10 11" key="1">
    <citation type="submission" date="2018-08" db="EMBL/GenBank/DDBJ databases">
        <title>Jishengella sp. nov., isolated from a root of Azadirachta indica A. Juss. var. siamensis Valenton.</title>
        <authorList>
            <person name="Kuncharoen N."/>
            <person name="Tanasupawat S."/>
            <person name="Kudo T."/>
            <person name="Ohkuma M."/>
        </authorList>
    </citation>
    <scope>NUCLEOTIDE SEQUENCE [LARGE SCALE GENOMIC DNA]</scope>
    <source>
        <strain evidence="10 11">AZ1-13</strain>
    </source>
</reference>
<dbReference type="InterPro" id="IPR000887">
    <property type="entry name" value="Aldlse_KDPG_KHG"/>
</dbReference>
<evidence type="ECO:0000256" key="1">
    <source>
        <dbReference type="ARBA" id="ARBA00000654"/>
    </source>
</evidence>
<keyword evidence="7" id="KW-0704">Schiff base</keyword>
<evidence type="ECO:0000256" key="6">
    <source>
        <dbReference type="ARBA" id="ARBA00023239"/>
    </source>
</evidence>
<dbReference type="Proteomes" id="UP000283832">
    <property type="component" value="Unassembled WGS sequence"/>
</dbReference>
<comment type="subunit">
    <text evidence="4">Homotrimer.</text>
</comment>
<dbReference type="PANTHER" id="PTHR30246:SF1">
    <property type="entry name" value="2-DEHYDRO-3-DEOXY-6-PHOSPHOGALACTONATE ALDOLASE-RELATED"/>
    <property type="match status" value="1"/>
</dbReference>
<dbReference type="GO" id="GO:0008675">
    <property type="term" value="F:2-dehydro-3-deoxy-phosphogluconate aldolase activity"/>
    <property type="evidence" value="ECO:0007669"/>
    <property type="project" value="UniProtKB-EC"/>
</dbReference>